<keyword evidence="2 6" id="KW-0378">Hydrolase</keyword>
<keyword evidence="9" id="KW-1133">Transmembrane helix</keyword>
<keyword evidence="4 6" id="KW-0067">ATP-binding</keyword>
<sequence>MREQGDYRWGDYYLSGGRKGKKSWALELIHTANQMIPTFNELFDEETFYVFAFIVVISSFLVAFFLAKVVGIRIREYPLNVNREWRDAEPANPFRFPWNPQFLDGLDLLGIYFLELRLHLSYIDLMRLFFIFKTGKAADNIQQTVERLLKHEDVIVQAPTGSGKTLAYVLPLFTILGKKKVWQKNEVGAVVIVPTRELAKQVAAVCNPFADALNLDMCVVIGGKKGKRDPTATQCLNATVIIATPGRLKLLISSNSDFKKALKALEILIVDEADRYTDSTFKASMTEILESLPKQRRTGLFSATQAKEMEEIVKFGLRNPVQITLASCGSVLDSIEMVEAVSPNTLNNFYMVVKADQKLHLLVEFIRSHPYSKILIFFSTCQCVEYMQTVLKHLIQKRQVFALHGKKKKKVENQLQCFRRIGKSVMLCTDVLSRGIDVENIDWVVQFDIPKQTSWFVHRAGRSARCGRKGNNVLFLTPEETAYIQFIEKYEKVSLTKMETNLRENDPESEQIRQQIVEIASKEREILESGTRAFMSFIESYVRHDCNVVCSFKNLDVVGYGHAYGLLRLPRMKEFKHNNLSDFKRSDLNTSEIPYKNAEKEKQRQEKLLLLDDENKGMKRKMKKKENGPPKKRLETPKIAKKRRRSGSRENVDDFKSDFSLLKKLKKGRLKKKEYDELLTDNTCH</sequence>
<dbReference type="Proteomes" id="UP000887581">
    <property type="component" value="Unplaced"/>
</dbReference>
<evidence type="ECO:0000313" key="12">
    <source>
        <dbReference type="Proteomes" id="UP000887581"/>
    </source>
</evidence>
<keyword evidence="3 6" id="KW-0347">Helicase</keyword>
<keyword evidence="9" id="KW-0812">Transmembrane</keyword>
<dbReference type="InterPro" id="IPR000629">
    <property type="entry name" value="RNA-helicase_DEAD-box_CS"/>
</dbReference>
<dbReference type="Pfam" id="PF00271">
    <property type="entry name" value="Helicase_C"/>
    <property type="match status" value="1"/>
</dbReference>
<comment type="domain">
    <text evidence="7">The Q motif is unique to and characteristic of the DEAD box family of RNA helicases and controls ATP binding and hydrolysis.</text>
</comment>
<dbReference type="SMART" id="SM00487">
    <property type="entry name" value="DEXDc"/>
    <property type="match status" value="1"/>
</dbReference>
<dbReference type="CDD" id="cd18787">
    <property type="entry name" value="SF2_C_DEAD"/>
    <property type="match status" value="1"/>
</dbReference>
<dbReference type="EC" id="3.6.4.13" evidence="7"/>
<dbReference type="InterPro" id="IPR011545">
    <property type="entry name" value="DEAD/DEAH_box_helicase_dom"/>
</dbReference>
<keyword evidence="1 6" id="KW-0547">Nucleotide-binding</keyword>
<dbReference type="InterPro" id="IPR014001">
    <property type="entry name" value="Helicase_ATP-bd"/>
</dbReference>
<evidence type="ECO:0000313" key="13">
    <source>
        <dbReference type="WBParaSite" id="sdigi.contig189.g5869.t1"/>
    </source>
</evidence>
<dbReference type="AlphaFoldDB" id="A0A915PPN8"/>
<dbReference type="GO" id="GO:0016787">
    <property type="term" value="F:hydrolase activity"/>
    <property type="evidence" value="ECO:0007669"/>
    <property type="project" value="UniProtKB-KW"/>
</dbReference>
<dbReference type="Gene3D" id="3.40.50.300">
    <property type="entry name" value="P-loop containing nucleotide triphosphate hydrolases"/>
    <property type="match status" value="2"/>
</dbReference>
<keyword evidence="12" id="KW-1185">Reference proteome</keyword>
<comment type="similarity">
    <text evidence="6">Belongs to the DEAD box helicase family.</text>
</comment>
<dbReference type="PROSITE" id="PS51192">
    <property type="entry name" value="HELICASE_ATP_BIND_1"/>
    <property type="match status" value="1"/>
</dbReference>
<comment type="catalytic activity">
    <reaction evidence="7">
        <text>ATP + H2O = ADP + phosphate + H(+)</text>
        <dbReference type="Rhea" id="RHEA:13065"/>
        <dbReference type="ChEBI" id="CHEBI:15377"/>
        <dbReference type="ChEBI" id="CHEBI:15378"/>
        <dbReference type="ChEBI" id="CHEBI:30616"/>
        <dbReference type="ChEBI" id="CHEBI:43474"/>
        <dbReference type="ChEBI" id="CHEBI:456216"/>
        <dbReference type="EC" id="3.6.4.13"/>
    </reaction>
</comment>
<evidence type="ECO:0000256" key="3">
    <source>
        <dbReference type="ARBA" id="ARBA00022806"/>
    </source>
</evidence>
<dbReference type="InterPro" id="IPR027417">
    <property type="entry name" value="P-loop_NTPase"/>
</dbReference>
<evidence type="ECO:0000256" key="9">
    <source>
        <dbReference type="SAM" id="Phobius"/>
    </source>
</evidence>
<evidence type="ECO:0000256" key="2">
    <source>
        <dbReference type="ARBA" id="ARBA00022801"/>
    </source>
</evidence>
<dbReference type="GO" id="GO:0003723">
    <property type="term" value="F:RNA binding"/>
    <property type="evidence" value="ECO:0007669"/>
    <property type="project" value="UniProtKB-UniRule"/>
</dbReference>
<feature type="domain" description="Helicase ATP-binding" evidence="10">
    <location>
        <begin position="145"/>
        <end position="323"/>
    </location>
</feature>
<feature type="transmembrane region" description="Helical" evidence="9">
    <location>
        <begin position="48"/>
        <end position="67"/>
    </location>
</feature>
<accession>A0A915PPN8</accession>
<dbReference type="SMART" id="SM00490">
    <property type="entry name" value="HELICc"/>
    <property type="match status" value="1"/>
</dbReference>
<name>A0A915PPN8_9BILA</name>
<keyword evidence="5 7" id="KW-0694">RNA-binding</keyword>
<comment type="function">
    <text evidence="7">RNA helicase.</text>
</comment>
<evidence type="ECO:0000256" key="8">
    <source>
        <dbReference type="SAM" id="MobiDB-lite"/>
    </source>
</evidence>
<evidence type="ECO:0000256" key="5">
    <source>
        <dbReference type="ARBA" id="ARBA00022884"/>
    </source>
</evidence>
<dbReference type="Pfam" id="PF00270">
    <property type="entry name" value="DEAD"/>
    <property type="match status" value="1"/>
</dbReference>
<feature type="compositionally biased region" description="Basic and acidic residues" evidence="8">
    <location>
        <begin position="625"/>
        <end position="638"/>
    </location>
</feature>
<dbReference type="GO" id="GO:0003724">
    <property type="term" value="F:RNA helicase activity"/>
    <property type="evidence" value="ECO:0007669"/>
    <property type="project" value="UniProtKB-EC"/>
</dbReference>
<organism evidence="12 13">
    <name type="scientific">Setaria digitata</name>
    <dbReference type="NCBI Taxonomy" id="48799"/>
    <lineage>
        <taxon>Eukaryota</taxon>
        <taxon>Metazoa</taxon>
        <taxon>Ecdysozoa</taxon>
        <taxon>Nematoda</taxon>
        <taxon>Chromadorea</taxon>
        <taxon>Rhabditida</taxon>
        <taxon>Spirurina</taxon>
        <taxon>Spiruromorpha</taxon>
        <taxon>Filarioidea</taxon>
        <taxon>Setariidae</taxon>
        <taxon>Setaria</taxon>
    </lineage>
</organism>
<dbReference type="Pfam" id="PF13959">
    <property type="entry name" value="CTE_SPB4"/>
    <property type="match status" value="1"/>
</dbReference>
<proteinExistence type="inferred from homology"/>
<dbReference type="GO" id="GO:0005524">
    <property type="term" value="F:ATP binding"/>
    <property type="evidence" value="ECO:0007669"/>
    <property type="project" value="UniProtKB-UniRule"/>
</dbReference>
<dbReference type="SMART" id="SM01178">
    <property type="entry name" value="DUF4217"/>
    <property type="match status" value="1"/>
</dbReference>
<dbReference type="PROSITE" id="PS51194">
    <property type="entry name" value="HELICASE_CTER"/>
    <property type="match status" value="1"/>
</dbReference>
<dbReference type="PANTHER" id="PTHR24031">
    <property type="entry name" value="RNA HELICASE"/>
    <property type="match status" value="1"/>
</dbReference>
<feature type="domain" description="Helicase C-terminal" evidence="11">
    <location>
        <begin position="345"/>
        <end position="508"/>
    </location>
</feature>
<evidence type="ECO:0000256" key="6">
    <source>
        <dbReference type="RuleBase" id="RU000492"/>
    </source>
</evidence>
<dbReference type="InterPro" id="IPR025313">
    <property type="entry name" value="SPB4-like_CTE"/>
</dbReference>
<dbReference type="PROSITE" id="PS00039">
    <property type="entry name" value="DEAD_ATP_HELICASE"/>
    <property type="match status" value="1"/>
</dbReference>
<evidence type="ECO:0000256" key="4">
    <source>
        <dbReference type="ARBA" id="ARBA00022840"/>
    </source>
</evidence>
<reference evidence="13" key="1">
    <citation type="submission" date="2022-11" db="UniProtKB">
        <authorList>
            <consortium name="WormBaseParasite"/>
        </authorList>
    </citation>
    <scope>IDENTIFICATION</scope>
</reference>
<dbReference type="InterPro" id="IPR001650">
    <property type="entry name" value="Helicase_C-like"/>
</dbReference>
<dbReference type="GO" id="GO:0043186">
    <property type="term" value="C:P granule"/>
    <property type="evidence" value="ECO:0007669"/>
    <property type="project" value="UniProtKB-ARBA"/>
</dbReference>
<evidence type="ECO:0000259" key="10">
    <source>
        <dbReference type="PROSITE" id="PS51192"/>
    </source>
</evidence>
<dbReference type="WBParaSite" id="sdigi.contig189.g5869.t1">
    <property type="protein sequence ID" value="sdigi.contig189.g5869.t1"/>
    <property type="gene ID" value="sdigi.contig189.g5869"/>
</dbReference>
<evidence type="ECO:0000256" key="1">
    <source>
        <dbReference type="ARBA" id="ARBA00022741"/>
    </source>
</evidence>
<protein>
    <recommendedName>
        <fullName evidence="7">ATP-dependent RNA helicase</fullName>
        <ecNumber evidence="7">3.6.4.13</ecNumber>
    </recommendedName>
</protein>
<dbReference type="SUPFAM" id="SSF52540">
    <property type="entry name" value="P-loop containing nucleoside triphosphate hydrolases"/>
    <property type="match status" value="1"/>
</dbReference>
<evidence type="ECO:0000259" key="11">
    <source>
        <dbReference type="PROSITE" id="PS51194"/>
    </source>
</evidence>
<evidence type="ECO:0000256" key="7">
    <source>
        <dbReference type="RuleBase" id="RU365068"/>
    </source>
</evidence>
<keyword evidence="9" id="KW-0472">Membrane</keyword>
<feature type="region of interest" description="Disordered" evidence="8">
    <location>
        <begin position="613"/>
        <end position="653"/>
    </location>
</feature>